<dbReference type="SUPFAM" id="SSF88713">
    <property type="entry name" value="Glycoside hydrolase/deacetylase"/>
    <property type="match status" value="1"/>
</dbReference>
<dbReference type="Gene3D" id="3.20.20.370">
    <property type="entry name" value="Glycoside hydrolase/deacetylase"/>
    <property type="match status" value="1"/>
</dbReference>
<dbReference type="InterPro" id="IPR004352">
    <property type="entry name" value="GH114_TIM-barrel"/>
</dbReference>
<dbReference type="PANTHER" id="PTHR35882:SF2">
    <property type="entry name" value="PELA"/>
    <property type="match status" value="1"/>
</dbReference>
<gene>
    <name evidence="3" type="ORF">JYP53_06420</name>
</gene>
<evidence type="ECO:0000313" key="3">
    <source>
        <dbReference type="EMBL" id="MBN7769533.1"/>
    </source>
</evidence>
<dbReference type="Gene3D" id="3.20.20.70">
    <property type="entry name" value="Aldolase class I"/>
    <property type="match status" value="1"/>
</dbReference>
<dbReference type="CDD" id="cd10922">
    <property type="entry name" value="CE4_PelA_like_C"/>
    <property type="match status" value="1"/>
</dbReference>
<reference evidence="3 4" key="1">
    <citation type="submission" date="2021-02" db="EMBL/GenBank/DDBJ databases">
        <title>PHA producing bacteria isolated from coastal sediment in Guangdong, Shenzhen.</title>
        <authorList>
            <person name="Zheng W."/>
            <person name="Yu S."/>
            <person name="Huang Y."/>
        </authorList>
    </citation>
    <scope>NUCLEOTIDE SEQUENCE [LARGE SCALE GENOMIC DNA]</scope>
    <source>
        <strain evidence="3 4">TN21-5</strain>
    </source>
</reference>
<comment type="caution">
    <text evidence="3">The sequence shown here is derived from an EMBL/GenBank/DDBJ whole genome shotgun (WGS) entry which is preliminary data.</text>
</comment>
<evidence type="ECO:0000259" key="2">
    <source>
        <dbReference type="Pfam" id="PF03537"/>
    </source>
</evidence>
<evidence type="ECO:0000256" key="1">
    <source>
        <dbReference type="SAM" id="SignalP"/>
    </source>
</evidence>
<dbReference type="EMBL" id="JAFKDB010000008">
    <property type="protein sequence ID" value="MBN7769533.1"/>
    <property type="molecule type" value="Genomic_DNA"/>
</dbReference>
<dbReference type="InterPro" id="IPR013785">
    <property type="entry name" value="Aldolase_TIM"/>
</dbReference>
<dbReference type="InterPro" id="IPR016925">
    <property type="entry name" value="UCP029570"/>
</dbReference>
<dbReference type="Proteomes" id="UP000664344">
    <property type="component" value="Unassembled WGS sequence"/>
</dbReference>
<name>A0ABS3BCG5_9GAMM</name>
<protein>
    <submittedName>
        <fullName evidence="3">Endo alpha-1,4 polygalactosaminidase</fullName>
    </submittedName>
</protein>
<dbReference type="SUPFAM" id="SSF51445">
    <property type="entry name" value="(Trans)glycosidases"/>
    <property type="match status" value="1"/>
</dbReference>
<evidence type="ECO:0000313" key="4">
    <source>
        <dbReference type="Proteomes" id="UP000664344"/>
    </source>
</evidence>
<sequence length="917" mass="101775">MTFYRFLAVLALLTTLPVALAATPQNIGFYYGDESPIGPLFAYDWLVLQPDQATDSRLTLLSKGGTRSLAYVAVDEVAKSHALFPDVDPAWVIGRNNAWNSVILDVRMPAVRQFLLEERINPSLARGFGGVFLDTLDSHQMTEAGRADSSGFAEAQAELIEAIKAEHPAAVVVINRGFHLPERARNQVDALAFESYLAGYDPGTGKYRPVPGEHREWLDFQFEDWKKQHPDKPLIAIDYTEKPEDASDVAEQLRERGFLPVVSNHALDRLSPTFPETVKRQVLVIHDLPEPGADQSQAHSRLGVILEYLGFAPVFRSALDVPLSEPVLDRYHGVVVWWEAGESHNRFCQWLGRSVQSQVPLVLMGLPPSAPACQRLVSSQRMKVPAAPLELTAQHDSVGEFEGRRLPARVPLVMVPVTEKLTPWVTIRDQEDRVYSPVFTHPDGGVALSPFLFEPGPDAAAYWLFDPVQFLADSLNPGNHPGVDTTTESGRRIITAHIDGDGAVSRAKMPGTAQAIEVILDEIIKAYPIPHTVSVIEAEVSPEGLYPAESEEALNTARRIFQEPNVEVASHTYSHPFFWRMMEGEAAPSKEDTDYGYSLEIPGYEPDLAREISGSVAFVEKLAPEDKPLRVFLWSGDARPGKEALRRVRELGLINVNGGNTRPLKYDSALAAVWPDGRLVGDELQVHAPVLNENVYTNLWTGPFYGYRNARESFDLLNTPYRLKPSGIYYHFYSGTYPESLKALNEVYQHALAEPNTPLYLSEYASRVKARYYGALMLSESGHYQWRGLERPTTVTLPSGTYPDLQKSKGVAGFNRHGGKHYVHLVGEAPELVLTGQAPDGAYLESANAPLMGWRREQSSQERWRLTLSAKGHVPVELRFSTKGACQVRSTHQVTRLGPGGFRLSGNSVSDFVVECD</sequence>
<accession>A0ABS3BCG5</accession>
<feature type="domain" description="Glycoside-hydrolase family GH114 TIM-barrel" evidence="2">
    <location>
        <begin position="48"/>
        <end position="268"/>
    </location>
</feature>
<dbReference type="PANTHER" id="PTHR35882">
    <property type="entry name" value="PELA"/>
    <property type="match status" value="1"/>
</dbReference>
<feature type="chain" id="PRO_5045795117" evidence="1">
    <location>
        <begin position="22"/>
        <end position="917"/>
    </location>
</feature>
<keyword evidence="4" id="KW-1185">Reference proteome</keyword>
<dbReference type="Pfam" id="PF03537">
    <property type="entry name" value="Glyco_hydro_114"/>
    <property type="match status" value="1"/>
</dbReference>
<dbReference type="PIRSF" id="PIRSF029570">
    <property type="entry name" value="UCP029570"/>
    <property type="match status" value="1"/>
</dbReference>
<dbReference type="InterPro" id="IPR011330">
    <property type="entry name" value="Glyco_hydro/deAcase_b/a-brl"/>
</dbReference>
<proteinExistence type="predicted"/>
<keyword evidence="1" id="KW-0732">Signal</keyword>
<feature type="signal peptide" evidence="1">
    <location>
        <begin position="1"/>
        <end position="21"/>
    </location>
</feature>
<dbReference type="InterPro" id="IPR017853">
    <property type="entry name" value="GH"/>
</dbReference>
<organism evidence="3 4">
    <name type="scientific">Marinobacter daepoensis</name>
    <dbReference type="NCBI Taxonomy" id="262077"/>
    <lineage>
        <taxon>Bacteria</taxon>
        <taxon>Pseudomonadati</taxon>
        <taxon>Pseudomonadota</taxon>
        <taxon>Gammaproteobacteria</taxon>
        <taxon>Pseudomonadales</taxon>
        <taxon>Marinobacteraceae</taxon>
        <taxon>Marinobacter</taxon>
    </lineage>
</organism>